<evidence type="ECO:0000256" key="1">
    <source>
        <dbReference type="SAM" id="Coils"/>
    </source>
</evidence>
<dbReference type="EMBL" id="FNBU01000006">
    <property type="protein sequence ID" value="SDF27725.1"/>
    <property type="molecule type" value="Genomic_DNA"/>
</dbReference>
<evidence type="ECO:0000313" key="3">
    <source>
        <dbReference type="Proteomes" id="UP000243333"/>
    </source>
</evidence>
<keyword evidence="1" id="KW-0175">Coiled coil</keyword>
<dbReference type="Proteomes" id="UP000243333">
    <property type="component" value="Unassembled WGS sequence"/>
</dbReference>
<feature type="coiled-coil region" evidence="1">
    <location>
        <begin position="168"/>
        <end position="195"/>
    </location>
</feature>
<name>A0A1G7JS62_9FIRM</name>
<dbReference type="STRING" id="1123285.SAMN05660235_01025"/>
<keyword evidence="3" id="KW-1185">Reference proteome</keyword>
<dbReference type="OrthoDB" id="9805811at2"/>
<protein>
    <recommendedName>
        <fullName evidence="4">Methyl-accepting chemotaxis protein</fullName>
    </recommendedName>
</protein>
<dbReference type="AlphaFoldDB" id="A0A1G7JS62"/>
<evidence type="ECO:0008006" key="4">
    <source>
        <dbReference type="Google" id="ProtNLM"/>
    </source>
</evidence>
<accession>A0A1G7JS62</accession>
<dbReference type="InterPro" id="IPR025503">
    <property type="entry name" value="DUF4391"/>
</dbReference>
<dbReference type="Pfam" id="PF14335">
    <property type="entry name" value="DUF4391"/>
    <property type="match status" value="1"/>
</dbReference>
<dbReference type="RefSeq" id="WP_093688746.1">
    <property type="nucleotide sequence ID" value="NZ_FNBU01000006.1"/>
</dbReference>
<sequence>MFDVPDRTLVNRKIPKNKFYEKLDANTKLKELFAEQIETIVWKHKLAQSTMNLDPVDEVQEIQIFELFLRQRGISREILESIDKSIPYPILHVLRYQNEVKLVIAYKQPNQNNENRAVVHSYFESDWQPQDSFRFPITGCLTLGAVYESIIRRLLPVPAKPEEKLAEVVTRQCEIERLRREYARLEAKLRSEKQFNKKVEINIELQKLRQKLQQLAE</sequence>
<reference evidence="3" key="1">
    <citation type="submission" date="2016-10" db="EMBL/GenBank/DDBJ databases">
        <authorList>
            <person name="Varghese N."/>
            <person name="Submissions S."/>
        </authorList>
    </citation>
    <scope>NUCLEOTIDE SEQUENCE [LARGE SCALE GENOMIC DNA]</scope>
    <source>
        <strain evidence="3">DSM 23256</strain>
    </source>
</reference>
<gene>
    <name evidence="2" type="ORF">SAMN05660235_01025</name>
</gene>
<organism evidence="2 3">
    <name type="scientific">Sporolituus thermophilus DSM 23256</name>
    <dbReference type="NCBI Taxonomy" id="1123285"/>
    <lineage>
        <taxon>Bacteria</taxon>
        <taxon>Bacillati</taxon>
        <taxon>Bacillota</taxon>
        <taxon>Negativicutes</taxon>
        <taxon>Selenomonadales</taxon>
        <taxon>Sporomusaceae</taxon>
        <taxon>Sporolituus</taxon>
    </lineage>
</organism>
<evidence type="ECO:0000313" key="2">
    <source>
        <dbReference type="EMBL" id="SDF27725.1"/>
    </source>
</evidence>
<proteinExistence type="predicted"/>